<reference evidence="1 2" key="1">
    <citation type="journal article" date="2019" name="Environ. Microbiol.">
        <title>At the nexus of three kingdoms: the genome of the mycorrhizal fungus Gigaspora margarita provides insights into plant, endobacterial and fungal interactions.</title>
        <authorList>
            <person name="Venice F."/>
            <person name="Ghignone S."/>
            <person name="Salvioli di Fossalunga A."/>
            <person name="Amselem J."/>
            <person name="Novero M."/>
            <person name="Xianan X."/>
            <person name="Sedzielewska Toro K."/>
            <person name="Morin E."/>
            <person name="Lipzen A."/>
            <person name="Grigoriev I.V."/>
            <person name="Henrissat B."/>
            <person name="Martin F.M."/>
            <person name="Bonfante P."/>
        </authorList>
    </citation>
    <scope>NUCLEOTIDE SEQUENCE [LARGE SCALE GENOMIC DNA]</scope>
    <source>
        <strain evidence="1 2">BEG34</strain>
    </source>
</reference>
<evidence type="ECO:0008006" key="3">
    <source>
        <dbReference type="Google" id="ProtNLM"/>
    </source>
</evidence>
<protein>
    <recommendedName>
        <fullName evidence="3">OTU domain-containing protein</fullName>
    </recommendedName>
</protein>
<evidence type="ECO:0000313" key="2">
    <source>
        <dbReference type="Proteomes" id="UP000439903"/>
    </source>
</evidence>
<organism evidence="1 2">
    <name type="scientific">Gigaspora margarita</name>
    <dbReference type="NCBI Taxonomy" id="4874"/>
    <lineage>
        <taxon>Eukaryota</taxon>
        <taxon>Fungi</taxon>
        <taxon>Fungi incertae sedis</taxon>
        <taxon>Mucoromycota</taxon>
        <taxon>Glomeromycotina</taxon>
        <taxon>Glomeromycetes</taxon>
        <taxon>Diversisporales</taxon>
        <taxon>Gigasporaceae</taxon>
        <taxon>Gigaspora</taxon>
    </lineage>
</organism>
<proteinExistence type="predicted"/>
<dbReference type="Proteomes" id="UP000439903">
    <property type="component" value="Unassembled WGS sequence"/>
</dbReference>
<sequence>MVMFASEETSLKYKNESIGIDPLLAQNDKDYLRPLLGRVSQFTLNKIKCELLNATMYEACLCELHVTYNLPCRHLLPIKGPITLSIISKRWLLFLEQDQYDSNHMIQNEVLDNSDNEQQKSSLLDKLDNILAIPEVKLSDIKVPELNYRIPPEDIDQVYNPLSDGNCGFRALAIAIRENKENWDLIKLVMNGQLNKHMEVYRDWLGYDISLLKWILESRDSPCQPSLCNHIIHVSMKSYAEVNWPPINVQHIPIVVNMVLETTGQPFLFKFGI</sequence>
<dbReference type="OrthoDB" id="2379842at2759"/>
<dbReference type="CDD" id="cd22744">
    <property type="entry name" value="OTU"/>
    <property type="match status" value="1"/>
</dbReference>
<gene>
    <name evidence="1" type="ORF">F8M41_026169</name>
</gene>
<name>A0A8H3XIW7_GIGMA</name>
<keyword evidence="2" id="KW-1185">Reference proteome</keyword>
<comment type="caution">
    <text evidence="1">The sequence shown here is derived from an EMBL/GenBank/DDBJ whole genome shotgun (WGS) entry which is preliminary data.</text>
</comment>
<evidence type="ECO:0000313" key="1">
    <source>
        <dbReference type="EMBL" id="KAF0466328.1"/>
    </source>
</evidence>
<dbReference type="AlphaFoldDB" id="A0A8H3XIW7"/>
<accession>A0A8H3XIW7</accession>
<dbReference type="EMBL" id="WTPW01000964">
    <property type="protein sequence ID" value="KAF0466328.1"/>
    <property type="molecule type" value="Genomic_DNA"/>
</dbReference>